<dbReference type="NCBIfam" id="TIGR00088">
    <property type="entry name" value="trmD"/>
    <property type="match status" value="1"/>
</dbReference>
<evidence type="ECO:0000256" key="2">
    <source>
        <dbReference type="ARBA" id="ARBA00004496"/>
    </source>
</evidence>
<dbReference type="OrthoDB" id="9807416at2"/>
<keyword evidence="20" id="KW-1185">Reference proteome</keyword>
<dbReference type="NCBIfam" id="NF000648">
    <property type="entry name" value="PRK00026.1"/>
    <property type="match status" value="1"/>
</dbReference>
<evidence type="ECO:0000256" key="8">
    <source>
        <dbReference type="ARBA" id="ARBA00022603"/>
    </source>
</evidence>
<feature type="domain" description="tRNA methyltransferase TRMD/TRM10-type" evidence="18">
    <location>
        <begin position="1"/>
        <end position="212"/>
    </location>
</feature>
<evidence type="ECO:0000313" key="20">
    <source>
        <dbReference type="Proteomes" id="UP000232196"/>
    </source>
</evidence>
<evidence type="ECO:0000256" key="5">
    <source>
        <dbReference type="ARBA" id="ARBA00012807"/>
    </source>
</evidence>
<evidence type="ECO:0000256" key="15">
    <source>
        <dbReference type="HAMAP-Rule" id="MF_00605"/>
    </source>
</evidence>
<dbReference type="InterPro" id="IPR016009">
    <property type="entry name" value="tRNA_MeTrfase_TRMD/TRM10"/>
</dbReference>
<evidence type="ECO:0000256" key="12">
    <source>
        <dbReference type="ARBA" id="ARBA00029736"/>
    </source>
</evidence>
<evidence type="ECO:0000256" key="17">
    <source>
        <dbReference type="RuleBase" id="RU003464"/>
    </source>
</evidence>
<organism evidence="19 20">
    <name type="scientific">Leptospira hartskeerlii</name>
    <dbReference type="NCBI Taxonomy" id="2023177"/>
    <lineage>
        <taxon>Bacteria</taxon>
        <taxon>Pseudomonadati</taxon>
        <taxon>Spirochaetota</taxon>
        <taxon>Spirochaetia</taxon>
        <taxon>Leptospirales</taxon>
        <taxon>Leptospiraceae</taxon>
        <taxon>Leptospira</taxon>
    </lineage>
</organism>
<comment type="function">
    <text evidence="1 15 17">Specifically methylates guanosine-37 in various tRNAs.</text>
</comment>
<dbReference type="Pfam" id="PF01746">
    <property type="entry name" value="tRNA_m1G_MT"/>
    <property type="match status" value="1"/>
</dbReference>
<dbReference type="InterPro" id="IPR029028">
    <property type="entry name" value="Alpha/beta_knot_MTases"/>
</dbReference>
<dbReference type="Gene3D" id="3.40.1280.10">
    <property type="match status" value="1"/>
</dbReference>
<proteinExistence type="inferred from homology"/>
<comment type="subunit">
    <text evidence="4 15 17">Homodimer.</text>
</comment>
<dbReference type="GO" id="GO:0005829">
    <property type="term" value="C:cytosol"/>
    <property type="evidence" value="ECO:0007669"/>
    <property type="project" value="TreeGrafter"/>
</dbReference>
<dbReference type="GO" id="GO:0002939">
    <property type="term" value="P:tRNA N1-guanine methylation"/>
    <property type="evidence" value="ECO:0007669"/>
    <property type="project" value="TreeGrafter"/>
</dbReference>
<dbReference type="InterPro" id="IPR002649">
    <property type="entry name" value="tRNA_m1G_MeTrfase_TrmD"/>
</dbReference>
<evidence type="ECO:0000259" key="18">
    <source>
        <dbReference type="Pfam" id="PF01746"/>
    </source>
</evidence>
<dbReference type="CDD" id="cd18080">
    <property type="entry name" value="TrmD-like"/>
    <property type="match status" value="1"/>
</dbReference>
<gene>
    <name evidence="15" type="primary">trmD</name>
    <name evidence="19" type="ORF">CH357_05940</name>
</gene>
<dbReference type="PANTHER" id="PTHR46417">
    <property type="entry name" value="TRNA (GUANINE-N(1)-)-METHYLTRANSFERASE"/>
    <property type="match status" value="1"/>
</dbReference>
<evidence type="ECO:0000256" key="16">
    <source>
        <dbReference type="PIRSR" id="PIRSR000386-1"/>
    </source>
</evidence>
<dbReference type="PANTHER" id="PTHR46417:SF1">
    <property type="entry name" value="TRNA (GUANINE-N(1)-)-METHYLTRANSFERASE"/>
    <property type="match status" value="1"/>
</dbReference>
<feature type="binding site" evidence="15 16">
    <location>
        <begin position="131"/>
        <end position="136"/>
    </location>
    <ligand>
        <name>S-adenosyl-L-methionine</name>
        <dbReference type="ChEBI" id="CHEBI:59789"/>
    </ligand>
</feature>
<keyword evidence="9 15" id="KW-0808">Transferase</keyword>
<evidence type="ECO:0000256" key="10">
    <source>
        <dbReference type="ARBA" id="ARBA00022691"/>
    </source>
</evidence>
<dbReference type="InterPro" id="IPR029026">
    <property type="entry name" value="tRNA_m1G_MTases_N"/>
</dbReference>
<dbReference type="Proteomes" id="UP000232196">
    <property type="component" value="Unassembled WGS sequence"/>
</dbReference>
<evidence type="ECO:0000256" key="7">
    <source>
        <dbReference type="ARBA" id="ARBA00022490"/>
    </source>
</evidence>
<keyword evidence="11 15" id="KW-0819">tRNA processing</keyword>
<evidence type="ECO:0000256" key="6">
    <source>
        <dbReference type="ARBA" id="ARBA00014679"/>
    </source>
</evidence>
<dbReference type="GO" id="GO:0052906">
    <property type="term" value="F:tRNA (guanine(37)-N1)-methyltransferase activity"/>
    <property type="evidence" value="ECO:0007669"/>
    <property type="project" value="UniProtKB-UniRule"/>
</dbReference>
<evidence type="ECO:0000256" key="1">
    <source>
        <dbReference type="ARBA" id="ARBA00002634"/>
    </source>
</evidence>
<evidence type="ECO:0000256" key="4">
    <source>
        <dbReference type="ARBA" id="ARBA00011738"/>
    </source>
</evidence>
<sequence length="222" mass="24778">MKFNFITLFPNKVQAYFSEGLQEKAIQKGVFSVNIVHLRDFSNNKHLKVDDTPYGGGPGMLLKVEPIDLALKSLGEDRGLVILTTPSGIPFDQNVAEKLAKLEKPITLISGYYEGVDHRVTEHLVDIELSLGNYVISAGDLASLCITDAVSRLLPGFLGDRESLEEESHNERDVLEYPQYTKPSEYNGWKVPEILLGGNHAAIESWRNANRKKVDPDITRNL</sequence>
<dbReference type="EMBL" id="NPDN01000003">
    <property type="protein sequence ID" value="PJZ26041.1"/>
    <property type="molecule type" value="Genomic_DNA"/>
</dbReference>
<protein>
    <recommendedName>
        <fullName evidence="6 15">tRNA (guanine-N(1)-)-methyltransferase</fullName>
        <ecNumber evidence="5 15">2.1.1.228</ecNumber>
    </recommendedName>
    <alternativeName>
        <fullName evidence="12 15">M1G-methyltransferase</fullName>
    </alternativeName>
    <alternativeName>
        <fullName evidence="13 15">tRNA [GM37] methyltransferase</fullName>
    </alternativeName>
</protein>
<evidence type="ECO:0000313" key="19">
    <source>
        <dbReference type="EMBL" id="PJZ26041.1"/>
    </source>
</evidence>
<dbReference type="PIRSF" id="PIRSF000386">
    <property type="entry name" value="tRNA_mtase"/>
    <property type="match status" value="1"/>
</dbReference>
<comment type="catalytic activity">
    <reaction evidence="14 15 17">
        <text>guanosine(37) in tRNA + S-adenosyl-L-methionine = N(1)-methylguanosine(37) in tRNA + S-adenosyl-L-homocysteine + H(+)</text>
        <dbReference type="Rhea" id="RHEA:36899"/>
        <dbReference type="Rhea" id="RHEA-COMP:10145"/>
        <dbReference type="Rhea" id="RHEA-COMP:10147"/>
        <dbReference type="ChEBI" id="CHEBI:15378"/>
        <dbReference type="ChEBI" id="CHEBI:57856"/>
        <dbReference type="ChEBI" id="CHEBI:59789"/>
        <dbReference type="ChEBI" id="CHEBI:73542"/>
        <dbReference type="ChEBI" id="CHEBI:74269"/>
        <dbReference type="EC" id="2.1.1.228"/>
    </reaction>
</comment>
<dbReference type="InterPro" id="IPR023148">
    <property type="entry name" value="tRNA_m1G_MeTrfase_C_sf"/>
</dbReference>
<dbReference type="RefSeq" id="WP_100705840.1">
    <property type="nucleotide sequence ID" value="NZ_NPDL01000003.1"/>
</dbReference>
<dbReference type="EC" id="2.1.1.228" evidence="5 15"/>
<reference evidence="19 20" key="1">
    <citation type="submission" date="2017-07" db="EMBL/GenBank/DDBJ databases">
        <title>Leptospira spp. isolated from tropical soils.</title>
        <authorList>
            <person name="Thibeaux R."/>
            <person name="Iraola G."/>
            <person name="Ferres I."/>
            <person name="Bierque E."/>
            <person name="Girault D."/>
            <person name="Soupe-Gilbert M.-E."/>
            <person name="Picardeau M."/>
            <person name="Goarant C."/>
        </authorList>
    </citation>
    <scope>NUCLEOTIDE SEQUENCE [LARGE SCALE GENOMIC DNA]</scope>
    <source>
        <strain evidence="19 20">MCA1-C-A1</strain>
    </source>
</reference>
<evidence type="ECO:0000256" key="14">
    <source>
        <dbReference type="ARBA" id="ARBA00047783"/>
    </source>
</evidence>
<evidence type="ECO:0000256" key="11">
    <source>
        <dbReference type="ARBA" id="ARBA00022694"/>
    </source>
</evidence>
<keyword evidence="7 15" id="KW-0963">Cytoplasm</keyword>
<comment type="subcellular location">
    <subcellularLocation>
        <location evidence="2 15 17">Cytoplasm</location>
    </subcellularLocation>
</comment>
<dbReference type="SUPFAM" id="SSF75217">
    <property type="entry name" value="alpha/beta knot"/>
    <property type="match status" value="1"/>
</dbReference>
<comment type="similarity">
    <text evidence="3 15 17">Belongs to the RNA methyltransferase TrmD family.</text>
</comment>
<evidence type="ECO:0000256" key="3">
    <source>
        <dbReference type="ARBA" id="ARBA00007630"/>
    </source>
</evidence>
<keyword evidence="8 15" id="KW-0489">Methyltransferase</keyword>
<accession>A0A2M9XEB8</accession>
<evidence type="ECO:0000256" key="13">
    <source>
        <dbReference type="ARBA" id="ARBA00033392"/>
    </source>
</evidence>
<dbReference type="AlphaFoldDB" id="A0A2M9XEB8"/>
<feature type="binding site" evidence="15 16">
    <location>
        <position position="111"/>
    </location>
    <ligand>
        <name>S-adenosyl-L-methionine</name>
        <dbReference type="ChEBI" id="CHEBI:59789"/>
    </ligand>
</feature>
<comment type="caution">
    <text evidence="19">The sequence shown here is derived from an EMBL/GenBank/DDBJ whole genome shotgun (WGS) entry which is preliminary data.</text>
</comment>
<keyword evidence="10 15" id="KW-0949">S-adenosyl-L-methionine</keyword>
<name>A0A2M9XEB8_9LEPT</name>
<dbReference type="Gene3D" id="1.10.1270.20">
    <property type="entry name" value="tRNA(m1g37)methyltransferase, domain 2"/>
    <property type="match status" value="1"/>
</dbReference>
<evidence type="ECO:0000256" key="9">
    <source>
        <dbReference type="ARBA" id="ARBA00022679"/>
    </source>
</evidence>
<dbReference type="HAMAP" id="MF_00605">
    <property type="entry name" value="TrmD"/>
    <property type="match status" value="1"/>
</dbReference>